<organism evidence="2">
    <name type="scientific">Opuntia streptacantha</name>
    <name type="common">Prickly pear cactus</name>
    <name type="synonym">Opuntia cardona</name>
    <dbReference type="NCBI Taxonomy" id="393608"/>
    <lineage>
        <taxon>Eukaryota</taxon>
        <taxon>Viridiplantae</taxon>
        <taxon>Streptophyta</taxon>
        <taxon>Embryophyta</taxon>
        <taxon>Tracheophyta</taxon>
        <taxon>Spermatophyta</taxon>
        <taxon>Magnoliopsida</taxon>
        <taxon>eudicotyledons</taxon>
        <taxon>Gunneridae</taxon>
        <taxon>Pentapetalae</taxon>
        <taxon>Caryophyllales</taxon>
        <taxon>Cactineae</taxon>
        <taxon>Cactaceae</taxon>
        <taxon>Opuntioideae</taxon>
        <taxon>Opuntia</taxon>
    </lineage>
</organism>
<sequence length="121" mass="13381">MLSTNIFLEKTLSLLNQSRLSQTGCRSEGALQGTLSHKGHTYRSEGVFWVDHSLTTCLLTPALLSLLAANGVLVFCDLLLLLYSSYIFPVVKQLQCCVTMYENIFTCPVQNCLVLVAFAVM</sequence>
<feature type="transmembrane region" description="Helical" evidence="1">
    <location>
        <begin position="62"/>
        <end position="83"/>
    </location>
</feature>
<name>A0A7C9FE61_OPUST</name>
<evidence type="ECO:0000256" key="1">
    <source>
        <dbReference type="SAM" id="Phobius"/>
    </source>
</evidence>
<dbReference type="EMBL" id="GISG01287755">
    <property type="protein sequence ID" value="MBA4680602.1"/>
    <property type="molecule type" value="Transcribed_RNA"/>
</dbReference>
<protein>
    <submittedName>
        <fullName evidence="2">Uncharacterized protein</fullName>
    </submittedName>
</protein>
<keyword evidence="1" id="KW-0472">Membrane</keyword>
<reference evidence="2" key="2">
    <citation type="submission" date="2020-07" db="EMBL/GenBank/DDBJ databases">
        <authorList>
            <person name="Vera ALvarez R."/>
            <person name="Arias-Moreno D.M."/>
            <person name="Jimenez-Jacinto V."/>
            <person name="Jimenez-Bremont J.F."/>
            <person name="Swaminathan K."/>
            <person name="Moose S.P."/>
            <person name="Guerrero-Gonzalez M.L."/>
            <person name="Marino-Ramirez L."/>
            <person name="Landsman D."/>
            <person name="Rodriguez-Kessler M."/>
            <person name="Delgado-Sanchez P."/>
        </authorList>
    </citation>
    <scope>NUCLEOTIDE SEQUENCE</scope>
    <source>
        <tissue evidence="2">Cladode</tissue>
    </source>
</reference>
<reference evidence="2" key="1">
    <citation type="journal article" date="2013" name="J. Plant Res.">
        <title>Effect of fungi and light on seed germination of three Opuntia species from semiarid lands of central Mexico.</title>
        <authorList>
            <person name="Delgado-Sanchez P."/>
            <person name="Jimenez-Bremont J.F."/>
            <person name="Guerrero-Gonzalez Mde L."/>
            <person name="Flores J."/>
        </authorList>
    </citation>
    <scope>NUCLEOTIDE SEQUENCE</scope>
    <source>
        <tissue evidence="2">Cladode</tissue>
    </source>
</reference>
<keyword evidence="1" id="KW-0812">Transmembrane</keyword>
<evidence type="ECO:0000313" key="2">
    <source>
        <dbReference type="EMBL" id="MBA4680607.1"/>
    </source>
</evidence>
<keyword evidence="1" id="KW-1133">Transmembrane helix</keyword>
<accession>A0A7C9FE61</accession>
<proteinExistence type="predicted"/>
<dbReference type="AlphaFoldDB" id="A0A7C9FE61"/>
<dbReference type="EMBL" id="GISG01287761">
    <property type="protein sequence ID" value="MBA4680607.1"/>
    <property type="molecule type" value="Transcribed_RNA"/>
</dbReference>